<proteinExistence type="predicted"/>
<protein>
    <submittedName>
        <fullName evidence="2">Uncharacterized protein</fullName>
    </submittedName>
</protein>
<evidence type="ECO:0000313" key="3">
    <source>
        <dbReference type="Proteomes" id="UP000254937"/>
    </source>
</evidence>
<accession>A0A370PLU4</accession>
<keyword evidence="1" id="KW-0812">Transmembrane</keyword>
<organism evidence="2 3">
    <name type="scientific">Aspergillus phoenicis ATCC 13157</name>
    <dbReference type="NCBI Taxonomy" id="1353007"/>
    <lineage>
        <taxon>Eukaryota</taxon>
        <taxon>Fungi</taxon>
        <taxon>Dikarya</taxon>
        <taxon>Ascomycota</taxon>
        <taxon>Pezizomycotina</taxon>
        <taxon>Eurotiomycetes</taxon>
        <taxon>Eurotiomycetidae</taxon>
        <taxon>Eurotiales</taxon>
        <taxon>Aspergillaceae</taxon>
        <taxon>Aspergillus</taxon>
    </lineage>
</organism>
<keyword evidence="1" id="KW-0472">Membrane</keyword>
<dbReference type="Proteomes" id="UP000254937">
    <property type="component" value="Unassembled WGS sequence"/>
</dbReference>
<reference evidence="2 3" key="1">
    <citation type="submission" date="2018-07" db="EMBL/GenBank/DDBJ databases">
        <title>Section-level genome sequencing of Aspergillus section Nigri to investigate inter- and intra-species variation.</title>
        <authorList>
            <consortium name="DOE Joint Genome Institute"/>
            <person name="Vesth T.C."/>
            <person name="Nybo J.L."/>
            <person name="Theobald S."/>
            <person name="Frisvad J.C."/>
            <person name="Larsen T.O."/>
            <person name="Nielsen K.F."/>
            <person name="Hoof J.B."/>
            <person name="Brandl J."/>
            <person name="Salamov A."/>
            <person name="Riley R."/>
            <person name="Gladden J.M."/>
            <person name="Phatale P."/>
            <person name="Nielsen M.T."/>
            <person name="Lyhne E.K."/>
            <person name="Kogle M.E."/>
            <person name="Strasser K."/>
            <person name="McDonnell E."/>
            <person name="Barry K."/>
            <person name="Clum A."/>
            <person name="Chen C."/>
            <person name="Nolan M."/>
            <person name="Sandor L."/>
            <person name="Kuo A."/>
            <person name="Lipzen A."/>
            <person name="Hainaut M."/>
            <person name="Drula E."/>
            <person name="Tsang A."/>
            <person name="Magnuson J.K."/>
            <person name="Henrissat B."/>
            <person name="Wiebenga A."/>
            <person name="Simmons B.A."/>
            <person name="Makela M.R."/>
            <person name="De vries R.P."/>
            <person name="Grigoriev I.V."/>
            <person name="Mortensen U.H."/>
            <person name="Baker S.E."/>
            <person name="Andersen M.R."/>
        </authorList>
    </citation>
    <scope>NUCLEOTIDE SEQUENCE [LARGE SCALE GENOMIC DNA]</scope>
    <source>
        <strain evidence="2 3">ATCC 13157</strain>
    </source>
</reference>
<sequence length="73" mass="8334">MVYGGHGSQIDYLCVPSYFPVHSVWLLLRGTFIVQLSSVPAASHSLIGKKKRKSIGRWRVPRYFPVSRLSVFR</sequence>
<dbReference type="AlphaFoldDB" id="A0A370PLU4"/>
<name>A0A370PLU4_ASPPH</name>
<evidence type="ECO:0000313" key="2">
    <source>
        <dbReference type="EMBL" id="RDK43152.1"/>
    </source>
</evidence>
<evidence type="ECO:0000256" key="1">
    <source>
        <dbReference type="SAM" id="Phobius"/>
    </source>
</evidence>
<dbReference type="EMBL" id="KZ851851">
    <property type="protein sequence ID" value="RDK43152.1"/>
    <property type="molecule type" value="Genomic_DNA"/>
</dbReference>
<keyword evidence="1" id="KW-1133">Transmembrane helix</keyword>
<feature type="transmembrane region" description="Helical" evidence="1">
    <location>
        <begin position="26"/>
        <end position="47"/>
    </location>
</feature>
<gene>
    <name evidence="2" type="ORF">M752DRAFT_275420</name>
</gene>
<keyword evidence="3" id="KW-1185">Reference proteome</keyword>